<dbReference type="GO" id="GO:0005634">
    <property type="term" value="C:nucleus"/>
    <property type="evidence" value="ECO:0007669"/>
    <property type="project" value="TreeGrafter"/>
</dbReference>
<feature type="non-terminal residue" evidence="2">
    <location>
        <position position="1"/>
    </location>
</feature>
<name>A0A391P5R0_9EUKA</name>
<evidence type="ECO:0000313" key="2">
    <source>
        <dbReference type="EMBL" id="GCA63492.1"/>
    </source>
</evidence>
<dbReference type="EMBL" id="BDIP01003756">
    <property type="protein sequence ID" value="GCA63492.1"/>
    <property type="molecule type" value="Genomic_DNA"/>
</dbReference>
<feature type="domain" description="Xrn1 N-terminal" evidence="1">
    <location>
        <begin position="1"/>
        <end position="95"/>
    </location>
</feature>
<dbReference type="InterPro" id="IPR004859">
    <property type="entry name" value="Xrn1_N"/>
</dbReference>
<keyword evidence="3" id="KW-1185">Reference proteome</keyword>
<dbReference type="Pfam" id="PF03159">
    <property type="entry name" value="XRN_N"/>
    <property type="match status" value="1"/>
</dbReference>
<dbReference type="Gene3D" id="3.40.50.12390">
    <property type="match status" value="1"/>
</dbReference>
<dbReference type="GO" id="GO:0003723">
    <property type="term" value="F:RNA binding"/>
    <property type="evidence" value="ECO:0007669"/>
    <property type="project" value="TreeGrafter"/>
</dbReference>
<organism evidence="2 3">
    <name type="scientific">Kipferlia bialata</name>
    <dbReference type="NCBI Taxonomy" id="797122"/>
    <lineage>
        <taxon>Eukaryota</taxon>
        <taxon>Metamonada</taxon>
        <taxon>Carpediemonas-like organisms</taxon>
        <taxon>Kipferlia</taxon>
    </lineage>
</organism>
<sequence>YPKIIVDTKEEPPRIIENTWVPVDTTTPNPNGIAFDCLYLDMNGLIHPCFHPEHGKTPETEEEVFNEVFAYVDRLFSIVRPQRLLYMAMDGVAPRYV</sequence>
<dbReference type="AlphaFoldDB" id="A0A391P5R0"/>
<dbReference type="InterPro" id="IPR027073">
    <property type="entry name" value="5_3_exoribonuclease"/>
</dbReference>
<dbReference type="OrthoDB" id="372487at2759"/>
<dbReference type="PANTHER" id="PTHR12341">
    <property type="entry name" value="5'-&gt;3' EXORIBONUCLEASE"/>
    <property type="match status" value="1"/>
</dbReference>
<evidence type="ECO:0000259" key="1">
    <source>
        <dbReference type="Pfam" id="PF03159"/>
    </source>
</evidence>
<evidence type="ECO:0000313" key="3">
    <source>
        <dbReference type="Proteomes" id="UP000265618"/>
    </source>
</evidence>
<proteinExistence type="predicted"/>
<dbReference type="Proteomes" id="UP000265618">
    <property type="component" value="Unassembled WGS sequence"/>
</dbReference>
<accession>A0A391P5R0</accession>
<reference evidence="2 3" key="1">
    <citation type="journal article" date="2018" name="PLoS ONE">
        <title>The draft genome of Kipferlia bialata reveals reductive genome evolution in fornicate parasites.</title>
        <authorList>
            <person name="Tanifuji G."/>
            <person name="Takabayashi S."/>
            <person name="Kume K."/>
            <person name="Takagi M."/>
            <person name="Nakayama T."/>
            <person name="Kamikawa R."/>
            <person name="Inagaki Y."/>
            <person name="Hashimoto T."/>
        </authorList>
    </citation>
    <scope>NUCLEOTIDE SEQUENCE [LARGE SCALE GENOMIC DNA]</scope>
    <source>
        <strain evidence="2">NY0173</strain>
    </source>
</reference>
<comment type="caution">
    <text evidence="2">The sequence shown here is derived from an EMBL/GenBank/DDBJ whole genome shotgun (WGS) entry which is preliminary data.</text>
</comment>
<dbReference type="PANTHER" id="PTHR12341:SF41">
    <property type="entry name" value="5'-3' EXORIBONUCLEASE 2"/>
    <property type="match status" value="1"/>
</dbReference>
<dbReference type="GO" id="GO:0004534">
    <property type="term" value="F:5'-3' RNA exonuclease activity"/>
    <property type="evidence" value="ECO:0007669"/>
    <property type="project" value="TreeGrafter"/>
</dbReference>
<dbReference type="GO" id="GO:0000956">
    <property type="term" value="P:nuclear-transcribed mRNA catabolic process"/>
    <property type="evidence" value="ECO:0007669"/>
    <property type="project" value="TreeGrafter"/>
</dbReference>
<protein>
    <submittedName>
        <fullName evidence="2">5'-3' exoribonuclease</fullName>
    </submittedName>
</protein>
<gene>
    <name evidence="2" type="ORF">KIPB_010258</name>
</gene>